<keyword evidence="4" id="KW-1185">Reference proteome</keyword>
<dbReference type="Proteomes" id="UP000198506">
    <property type="component" value="Unassembled WGS sequence"/>
</dbReference>
<organism evidence="3 4">
    <name type="scientific">Agrococcus baldri</name>
    <dbReference type="NCBI Taxonomy" id="153730"/>
    <lineage>
        <taxon>Bacteria</taxon>
        <taxon>Bacillati</taxon>
        <taxon>Actinomycetota</taxon>
        <taxon>Actinomycetes</taxon>
        <taxon>Micrococcales</taxon>
        <taxon>Microbacteriaceae</taxon>
        <taxon>Agrococcus</taxon>
    </lineage>
</organism>
<evidence type="ECO:0000313" key="4">
    <source>
        <dbReference type="Proteomes" id="UP000198506"/>
    </source>
</evidence>
<keyword evidence="1" id="KW-1133">Transmembrane helix</keyword>
<keyword evidence="1" id="KW-0472">Membrane</keyword>
<feature type="chain" id="PRO_5041643082" evidence="2">
    <location>
        <begin position="32"/>
        <end position="675"/>
    </location>
</feature>
<evidence type="ECO:0000256" key="1">
    <source>
        <dbReference type="SAM" id="Phobius"/>
    </source>
</evidence>
<reference evidence="3 4" key="1">
    <citation type="submission" date="2016-10" db="EMBL/GenBank/DDBJ databases">
        <authorList>
            <person name="Varghese N."/>
            <person name="Submissions S."/>
        </authorList>
    </citation>
    <scope>NUCLEOTIDE SEQUENCE [LARGE SCALE GENOMIC DNA]</scope>
    <source>
        <strain evidence="3 4">IAM 15147</strain>
    </source>
</reference>
<dbReference type="AlphaFoldDB" id="A0AA94HME1"/>
<keyword evidence="2" id="KW-0732">Signal</keyword>
<comment type="caution">
    <text evidence="3">The sequence shown here is derived from an EMBL/GenBank/DDBJ whole genome shotgun (WGS) entry which is preliminary data.</text>
</comment>
<proteinExistence type="predicted"/>
<feature type="transmembrane region" description="Helical" evidence="1">
    <location>
        <begin position="626"/>
        <end position="648"/>
    </location>
</feature>
<evidence type="ECO:0000313" key="3">
    <source>
        <dbReference type="EMBL" id="SFS10537.1"/>
    </source>
</evidence>
<dbReference type="EMBL" id="FOZN01000002">
    <property type="protein sequence ID" value="SFS10537.1"/>
    <property type="molecule type" value="Genomic_DNA"/>
</dbReference>
<feature type="signal peptide" evidence="2">
    <location>
        <begin position="1"/>
        <end position="31"/>
    </location>
</feature>
<dbReference type="Pfam" id="PF19516">
    <property type="entry name" value="DUF6049"/>
    <property type="match status" value="2"/>
</dbReference>
<name>A0AA94HME1_9MICO</name>
<accession>A0AA94HME1</accession>
<protein>
    <submittedName>
        <fullName evidence="3">Uncharacterized protein</fullName>
    </submittedName>
</protein>
<dbReference type="RefSeq" id="WP_092917234.1">
    <property type="nucleotide sequence ID" value="NZ_FOZN01000002.1"/>
</dbReference>
<keyword evidence="1" id="KW-0812">Transmembrane</keyword>
<dbReference type="InterPro" id="IPR046112">
    <property type="entry name" value="DUF6049"/>
</dbReference>
<gene>
    <name evidence="3" type="ORF">SAMN04487783_1424</name>
</gene>
<sequence>MLSAGRLARRRATACAVVALATALVATPLLGTPAADATAAPEDPAAEPAQLIIAPVDPLLQDGESLELELTIDNQTNEPTASTTVDVLLTSLPISTRYSLSRWLDGEAFMASSRIAEVELPAVAAVDRVTVRTTIDAATLGLDERSWGPYGVAASGGEFEGVTTMIVRDEPGEASPTTLALAAPIDSRIDESGLLDAEQLEGATALGGAARTALDAAMGANATIGVDPAFGASAEALGDEAPELATAWIDRADLPGTYPLLYGNADPIAQVRAGVYPIEPLGIPRADDDPLPPGVGEIGRREPVIDATEAILQQGELESLADAGTVVLSTAILDEQLGGTTPSAHVRIDGVEVLAADAQLQQLIHAAAGADPETAADLRAEAVALLAAITRERPSDPRTLAAVLPASSRGDSAALLADLAEAQFVETAGIDAALERPAREASLRQIDDVQRNAGADLVTAALEQEAEVARIASIVDEPATLLAELRLAVLAALPDAGSDVTELDRLAIEALGSTMSEVRNAVQLVAGSDIHAVGESVPLPITITNELDVPANVVLSVRATNALVSIPESRIEVAVAPTSQQRVQVPIDVVGTGSLLIVAQLHTPDGVPLGQIQYLNVTAQPTIEVAVAWTLGIAVVLLLGFGILRSVLKRRRGQARGDIDDLARDQPGTPDEETA</sequence>
<evidence type="ECO:0000256" key="2">
    <source>
        <dbReference type="SAM" id="SignalP"/>
    </source>
</evidence>